<accession>A0A1L9RFQ4</accession>
<evidence type="ECO:0000313" key="2">
    <source>
        <dbReference type="Proteomes" id="UP000184383"/>
    </source>
</evidence>
<protein>
    <submittedName>
        <fullName evidence="1">Uncharacterized protein</fullName>
    </submittedName>
</protein>
<proteinExistence type="predicted"/>
<reference evidence="2" key="1">
    <citation type="journal article" date="2017" name="Genome Biol.">
        <title>Comparative genomics reveals high biological diversity and specific adaptations in the industrially and medically important fungal genus Aspergillus.</title>
        <authorList>
            <person name="de Vries R.P."/>
            <person name="Riley R."/>
            <person name="Wiebenga A."/>
            <person name="Aguilar-Osorio G."/>
            <person name="Amillis S."/>
            <person name="Uchima C.A."/>
            <person name="Anderluh G."/>
            <person name="Asadollahi M."/>
            <person name="Askin M."/>
            <person name="Barry K."/>
            <person name="Battaglia E."/>
            <person name="Bayram O."/>
            <person name="Benocci T."/>
            <person name="Braus-Stromeyer S.A."/>
            <person name="Caldana C."/>
            <person name="Canovas D."/>
            <person name="Cerqueira G.C."/>
            <person name="Chen F."/>
            <person name="Chen W."/>
            <person name="Choi C."/>
            <person name="Clum A."/>
            <person name="Dos Santos R.A."/>
            <person name="Damasio A.R."/>
            <person name="Diallinas G."/>
            <person name="Emri T."/>
            <person name="Fekete E."/>
            <person name="Flipphi M."/>
            <person name="Freyberg S."/>
            <person name="Gallo A."/>
            <person name="Gournas C."/>
            <person name="Habgood R."/>
            <person name="Hainaut M."/>
            <person name="Harispe M.L."/>
            <person name="Henrissat B."/>
            <person name="Hilden K.S."/>
            <person name="Hope R."/>
            <person name="Hossain A."/>
            <person name="Karabika E."/>
            <person name="Karaffa L."/>
            <person name="Karanyi Z."/>
            <person name="Krasevec N."/>
            <person name="Kuo A."/>
            <person name="Kusch H."/>
            <person name="LaButti K."/>
            <person name="Lagendijk E.L."/>
            <person name="Lapidus A."/>
            <person name="Levasseur A."/>
            <person name="Lindquist E."/>
            <person name="Lipzen A."/>
            <person name="Logrieco A.F."/>
            <person name="MacCabe A."/>
            <person name="Maekelae M.R."/>
            <person name="Malavazi I."/>
            <person name="Melin P."/>
            <person name="Meyer V."/>
            <person name="Mielnichuk N."/>
            <person name="Miskei M."/>
            <person name="Molnar A.P."/>
            <person name="Mule G."/>
            <person name="Ngan C.Y."/>
            <person name="Orejas M."/>
            <person name="Orosz E."/>
            <person name="Ouedraogo J.P."/>
            <person name="Overkamp K.M."/>
            <person name="Park H.-S."/>
            <person name="Perrone G."/>
            <person name="Piumi F."/>
            <person name="Punt P.J."/>
            <person name="Ram A.F."/>
            <person name="Ramon A."/>
            <person name="Rauscher S."/>
            <person name="Record E."/>
            <person name="Riano-Pachon D.M."/>
            <person name="Robert V."/>
            <person name="Roehrig J."/>
            <person name="Ruller R."/>
            <person name="Salamov A."/>
            <person name="Salih N.S."/>
            <person name="Samson R.A."/>
            <person name="Sandor E."/>
            <person name="Sanguinetti M."/>
            <person name="Schuetze T."/>
            <person name="Sepcic K."/>
            <person name="Shelest E."/>
            <person name="Sherlock G."/>
            <person name="Sophianopoulou V."/>
            <person name="Squina F.M."/>
            <person name="Sun H."/>
            <person name="Susca A."/>
            <person name="Todd R.B."/>
            <person name="Tsang A."/>
            <person name="Unkles S.E."/>
            <person name="van de Wiele N."/>
            <person name="van Rossen-Uffink D."/>
            <person name="Oliveira J.V."/>
            <person name="Vesth T.C."/>
            <person name="Visser J."/>
            <person name="Yu J.-H."/>
            <person name="Zhou M."/>
            <person name="Andersen M.R."/>
            <person name="Archer D.B."/>
            <person name="Baker S.E."/>
            <person name="Benoit I."/>
            <person name="Brakhage A.A."/>
            <person name="Braus G.H."/>
            <person name="Fischer R."/>
            <person name="Frisvad J.C."/>
            <person name="Goldman G.H."/>
            <person name="Houbraken J."/>
            <person name="Oakley B."/>
            <person name="Pocsi I."/>
            <person name="Scazzocchio C."/>
            <person name="Seiboth B."/>
            <person name="vanKuyk P.A."/>
            <person name="Wortman J."/>
            <person name="Dyer P.S."/>
            <person name="Grigoriev I.V."/>
        </authorList>
    </citation>
    <scope>NUCLEOTIDE SEQUENCE [LARGE SCALE GENOMIC DNA]</scope>
    <source>
        <strain evidence="2">DTO 134E9</strain>
    </source>
</reference>
<gene>
    <name evidence="1" type="ORF">ASPWEDRAFT_542480</name>
</gene>
<organism evidence="1 2">
    <name type="scientific">Aspergillus wentii DTO 134E9</name>
    <dbReference type="NCBI Taxonomy" id="1073089"/>
    <lineage>
        <taxon>Eukaryota</taxon>
        <taxon>Fungi</taxon>
        <taxon>Dikarya</taxon>
        <taxon>Ascomycota</taxon>
        <taxon>Pezizomycotina</taxon>
        <taxon>Eurotiomycetes</taxon>
        <taxon>Eurotiomycetidae</taxon>
        <taxon>Eurotiales</taxon>
        <taxon>Aspergillaceae</taxon>
        <taxon>Aspergillus</taxon>
        <taxon>Aspergillus subgen. Cremei</taxon>
    </lineage>
</organism>
<name>A0A1L9RFQ4_ASPWE</name>
<dbReference type="AlphaFoldDB" id="A0A1L9RFQ4"/>
<keyword evidence="2" id="KW-1185">Reference proteome</keyword>
<dbReference type="EMBL" id="KV878213">
    <property type="protein sequence ID" value="OJJ33756.1"/>
    <property type="molecule type" value="Genomic_DNA"/>
</dbReference>
<evidence type="ECO:0000313" key="1">
    <source>
        <dbReference type="EMBL" id="OJJ33756.1"/>
    </source>
</evidence>
<dbReference type="Proteomes" id="UP000184383">
    <property type="component" value="Unassembled WGS sequence"/>
</dbReference>
<dbReference type="RefSeq" id="XP_040687432.1">
    <property type="nucleotide sequence ID" value="XM_040838032.1"/>
</dbReference>
<dbReference type="VEuPathDB" id="FungiDB:ASPWEDRAFT_542480"/>
<dbReference type="GeneID" id="63753880"/>
<sequence length="154" mass="17080">MMIIMTGKEGFEEGLSHSRQMRLVDDDDDAGDGGRRWYGSGGEAERIVPPWFLQCCWIVGSTAADASLEERGNSRQESLILMDKAAIGSIPGRWKDAWIGSLNLSPVLADQSKIYRFATVTTDNIAKFVLLATALLEFYSTCSCKGTCFYIRPR</sequence>